<dbReference type="Pfam" id="PF14559">
    <property type="entry name" value="TPR_19"/>
    <property type="match status" value="1"/>
</dbReference>
<organism evidence="8 9">
    <name type="scientific">Pseudochrobactrum kiredjianiae</name>
    <dbReference type="NCBI Taxonomy" id="386305"/>
    <lineage>
        <taxon>Bacteria</taxon>
        <taxon>Pseudomonadati</taxon>
        <taxon>Pseudomonadota</taxon>
        <taxon>Alphaproteobacteria</taxon>
        <taxon>Hyphomicrobiales</taxon>
        <taxon>Brucellaceae</taxon>
        <taxon>Pseudochrobactrum</taxon>
    </lineage>
</organism>
<dbReference type="Pfam" id="PF00085">
    <property type="entry name" value="Thioredoxin"/>
    <property type="match status" value="1"/>
</dbReference>
<dbReference type="PROSITE" id="PS00194">
    <property type="entry name" value="THIOREDOXIN_1"/>
    <property type="match status" value="1"/>
</dbReference>
<comment type="caution">
    <text evidence="8">The sequence shown here is derived from an EMBL/GenBank/DDBJ whole genome shotgun (WGS) entry which is preliminary data.</text>
</comment>
<accession>A0ABW3V6M2</accession>
<evidence type="ECO:0000256" key="2">
    <source>
        <dbReference type="ARBA" id="ARBA00022448"/>
    </source>
</evidence>
<dbReference type="InterPro" id="IPR036249">
    <property type="entry name" value="Thioredoxin-like_sf"/>
</dbReference>
<dbReference type="SUPFAM" id="SSF48452">
    <property type="entry name" value="TPR-like"/>
    <property type="match status" value="1"/>
</dbReference>
<dbReference type="Proteomes" id="UP001597263">
    <property type="component" value="Unassembled WGS sequence"/>
</dbReference>
<dbReference type="InterPro" id="IPR011990">
    <property type="entry name" value="TPR-like_helical_dom_sf"/>
</dbReference>
<dbReference type="RefSeq" id="WP_289384202.1">
    <property type="nucleotide sequence ID" value="NZ_JAUCBM010000001.1"/>
</dbReference>
<proteinExistence type="inferred from homology"/>
<evidence type="ECO:0000256" key="3">
    <source>
        <dbReference type="ARBA" id="ARBA00022982"/>
    </source>
</evidence>
<feature type="domain" description="Thioredoxin" evidence="7">
    <location>
        <begin position="47"/>
        <end position="189"/>
    </location>
</feature>
<keyword evidence="4" id="KW-1015">Disulfide bond</keyword>
<comment type="similarity">
    <text evidence="1">Belongs to the thioredoxin family.</text>
</comment>
<keyword evidence="3" id="KW-0249">Electron transport</keyword>
<protein>
    <recommendedName>
        <fullName evidence="6">Thioredoxin</fullName>
    </recommendedName>
</protein>
<dbReference type="CDD" id="cd02947">
    <property type="entry name" value="TRX_family"/>
    <property type="match status" value="1"/>
</dbReference>
<dbReference type="PRINTS" id="PR00421">
    <property type="entry name" value="THIOREDOXIN"/>
</dbReference>
<dbReference type="SUPFAM" id="SSF52833">
    <property type="entry name" value="Thioredoxin-like"/>
    <property type="match status" value="1"/>
</dbReference>
<evidence type="ECO:0000256" key="4">
    <source>
        <dbReference type="ARBA" id="ARBA00023157"/>
    </source>
</evidence>
<dbReference type="PANTHER" id="PTHR45663">
    <property type="entry name" value="GEO12009P1"/>
    <property type="match status" value="1"/>
</dbReference>
<dbReference type="InterPro" id="IPR013766">
    <property type="entry name" value="Thioredoxin_domain"/>
</dbReference>
<dbReference type="PROSITE" id="PS51352">
    <property type="entry name" value="THIOREDOXIN_2"/>
    <property type="match status" value="1"/>
</dbReference>
<dbReference type="NCBIfam" id="TIGR01068">
    <property type="entry name" value="thioredoxin"/>
    <property type="match status" value="1"/>
</dbReference>
<dbReference type="EMBL" id="JBHTMA010000040">
    <property type="protein sequence ID" value="MFD1227936.1"/>
    <property type="molecule type" value="Genomic_DNA"/>
</dbReference>
<gene>
    <name evidence="8" type="primary">trxA</name>
    <name evidence="8" type="ORF">ACFQ35_12390</name>
</gene>
<dbReference type="InterPro" id="IPR005746">
    <property type="entry name" value="Thioredoxin"/>
</dbReference>
<keyword evidence="2" id="KW-0813">Transport</keyword>
<sequence length="373" mass="38939">MNSGNNPYGGNPYGASYGTAAGQGAGQGNGNTSVTYNTGASALVDDRSASAPAANAVQPEDSSGTLSSLAGFGSSETAVAGLIKETTTADFAADVISESRNQPVLVDFWAPWCGPCRQLTPVIESAVNAAQGTVKLVKMNIDDHPVIAGQLGIQSIPAVIAFVNGQPVDGFMGALPESKIKEFIDKVAKSAGAKSGPQAAIEEALAAAQEMQEHGEPDQAAQIYAAVLQNVPDNMAALAGLAGCLFDLGDLEKAREVLAQVPEKQKDDPAIRAVEARLALAEQVAHLGNPAELQARLNADPNDHQARFDLAMIANALDKRDEAADGLLAIMKADRTWNDDGARKQLLQFFEAWGFKDPATLSGRRKLSSLLFA</sequence>
<dbReference type="InterPro" id="IPR017937">
    <property type="entry name" value="Thioredoxin_CS"/>
</dbReference>
<evidence type="ECO:0000259" key="7">
    <source>
        <dbReference type="PROSITE" id="PS51352"/>
    </source>
</evidence>
<dbReference type="Pfam" id="PF14561">
    <property type="entry name" value="TPR_20"/>
    <property type="match status" value="1"/>
</dbReference>
<dbReference type="Gene3D" id="3.40.30.10">
    <property type="entry name" value="Glutaredoxin"/>
    <property type="match status" value="1"/>
</dbReference>
<evidence type="ECO:0000313" key="8">
    <source>
        <dbReference type="EMBL" id="MFD1227936.1"/>
    </source>
</evidence>
<keyword evidence="9" id="KW-1185">Reference proteome</keyword>
<evidence type="ECO:0000313" key="9">
    <source>
        <dbReference type="Proteomes" id="UP001597263"/>
    </source>
</evidence>
<reference evidence="9" key="1">
    <citation type="journal article" date="2019" name="Int. J. Syst. Evol. Microbiol.">
        <title>The Global Catalogue of Microorganisms (GCM) 10K type strain sequencing project: providing services to taxonomists for standard genome sequencing and annotation.</title>
        <authorList>
            <consortium name="The Broad Institute Genomics Platform"/>
            <consortium name="The Broad Institute Genome Sequencing Center for Infectious Disease"/>
            <person name="Wu L."/>
            <person name="Ma J."/>
        </authorList>
    </citation>
    <scope>NUCLEOTIDE SEQUENCE [LARGE SCALE GENOMIC DNA]</scope>
    <source>
        <strain evidence="9">CCUG 49584</strain>
    </source>
</reference>
<keyword evidence="5" id="KW-0676">Redox-active center</keyword>
<dbReference type="PANTHER" id="PTHR45663:SF11">
    <property type="entry name" value="GEO12009P1"/>
    <property type="match status" value="1"/>
</dbReference>
<evidence type="ECO:0000256" key="6">
    <source>
        <dbReference type="NCBIfam" id="TIGR01068"/>
    </source>
</evidence>
<evidence type="ECO:0000256" key="1">
    <source>
        <dbReference type="ARBA" id="ARBA00008987"/>
    </source>
</evidence>
<dbReference type="Gene3D" id="1.25.40.10">
    <property type="entry name" value="Tetratricopeptide repeat domain"/>
    <property type="match status" value="2"/>
</dbReference>
<evidence type="ECO:0000256" key="5">
    <source>
        <dbReference type="ARBA" id="ARBA00023284"/>
    </source>
</evidence>
<name>A0ABW3V6M2_9HYPH</name>